<dbReference type="CDD" id="cd09727">
    <property type="entry name" value="Cas6_I-E"/>
    <property type="match status" value="1"/>
</dbReference>
<dbReference type="AlphaFoldDB" id="A0A0S4TQ21"/>
<dbReference type="Gene3D" id="3.30.70.1210">
    <property type="entry name" value="Crispr-associated protein, domain 2"/>
    <property type="match status" value="1"/>
</dbReference>
<reference evidence="1" key="1">
    <citation type="submission" date="2015-10" db="EMBL/GenBank/DDBJ databases">
        <authorList>
            <person name="Gilbert D.G."/>
        </authorList>
    </citation>
    <scope>NUCLEOTIDE SEQUENCE</scope>
    <source>
        <strain evidence="1">Phyl III-seqv23</strain>
    </source>
</reference>
<dbReference type="InterPro" id="IPR010179">
    <property type="entry name" value="CRISPR-assoc_prot_Cse3"/>
</dbReference>
<evidence type="ECO:0008006" key="2">
    <source>
        <dbReference type="Google" id="ProtNLM"/>
    </source>
</evidence>
<dbReference type="Pfam" id="PF08798">
    <property type="entry name" value="CRISPR_assoc"/>
    <property type="match status" value="1"/>
</dbReference>
<gene>
    <name evidence="1" type="ORF">RUN39_v1_320048</name>
</gene>
<name>A0A0S4TQ21_RALSL</name>
<organism evidence="1">
    <name type="scientific">Ralstonia solanacearum</name>
    <name type="common">Pseudomonas solanacearum</name>
    <dbReference type="NCBI Taxonomy" id="305"/>
    <lineage>
        <taxon>Bacteria</taxon>
        <taxon>Pseudomonadati</taxon>
        <taxon>Pseudomonadota</taxon>
        <taxon>Betaproteobacteria</taxon>
        <taxon>Burkholderiales</taxon>
        <taxon>Burkholderiaceae</taxon>
        <taxon>Ralstonia</taxon>
        <taxon>Ralstonia solanacearum species complex</taxon>
    </lineage>
</organism>
<sequence>MSHYFSRVRLETRLRDMALLASLSRHGQAYRDHALIWRLFPGDGAERDFVFRRMQDDSGQTSYFVVSQRAPRAEPGLLDVQTKPYAPRMREGETIRFELRANPTVSRGTSGQRSRRHDVLMDAKQQTVDPQARQAAMDAAAIDWLIRRAPDWGLAIAAECVLTSGYAQHRLRRKGQPIEFSSLDYQGIAQVTDAGRLTQALLHGVGHARGFGCGLLLAARLP</sequence>
<protein>
    <recommendedName>
        <fullName evidence="2">Type I-E CRISPR-associated protein Cas6/Cse3/CasE</fullName>
    </recommendedName>
</protein>
<accession>A0A0S4TQ21</accession>
<dbReference type="Gene3D" id="3.30.70.1200">
    <property type="entry name" value="Crispr-associated protein, domain 1"/>
    <property type="match status" value="1"/>
</dbReference>
<dbReference type="SUPFAM" id="SSF117987">
    <property type="entry name" value="CRISPR-associated protein"/>
    <property type="match status" value="2"/>
</dbReference>
<dbReference type="NCBIfam" id="TIGR01907">
    <property type="entry name" value="casE_Cse3"/>
    <property type="match status" value="1"/>
</dbReference>
<dbReference type="SMART" id="SM01101">
    <property type="entry name" value="CRISPR_assoc"/>
    <property type="match status" value="1"/>
</dbReference>
<evidence type="ECO:0000313" key="1">
    <source>
        <dbReference type="EMBL" id="CUV12155.1"/>
    </source>
</evidence>
<dbReference type="EMBL" id="LN899819">
    <property type="protein sequence ID" value="CUV12155.1"/>
    <property type="molecule type" value="Genomic_DNA"/>
</dbReference>
<dbReference type="PATRIC" id="fig|305.106.peg.4500"/>
<proteinExistence type="predicted"/>